<comment type="caution">
    <text evidence="1">The sequence shown here is derived from an EMBL/GenBank/DDBJ whole genome shotgun (WGS) entry which is preliminary data.</text>
</comment>
<dbReference type="EMBL" id="SJPK01000012">
    <property type="protein sequence ID" value="TWT56588.1"/>
    <property type="molecule type" value="Genomic_DNA"/>
</dbReference>
<proteinExistence type="predicted"/>
<dbReference type="Proteomes" id="UP000318053">
    <property type="component" value="Unassembled WGS sequence"/>
</dbReference>
<protein>
    <submittedName>
        <fullName evidence="1">Uncharacterized protein</fullName>
    </submittedName>
</protein>
<dbReference type="OrthoDB" id="1446591at2"/>
<sequence length="196" mass="21545">MFEIESAKIVLLGSFNPYIISPEWLKERSIWTPSDVRRNLGGGARDGAQFRGDGTEWIVTAERLVIASVTTDCGLLVDGLLAVLPHTPLSAVLSSFAFAITPSDSNAETTHDIFDAIRARTPRGFDAELLRWGVVLHRDQTRIDLTFVSGEQGVTVAVNHRRTARTANEARQAGNKFIGDRDVSEQLIRDMARPSA</sequence>
<organism evidence="1 2">
    <name type="scientific">Allorhodopirellula solitaria</name>
    <dbReference type="NCBI Taxonomy" id="2527987"/>
    <lineage>
        <taxon>Bacteria</taxon>
        <taxon>Pseudomonadati</taxon>
        <taxon>Planctomycetota</taxon>
        <taxon>Planctomycetia</taxon>
        <taxon>Pirellulales</taxon>
        <taxon>Pirellulaceae</taxon>
        <taxon>Allorhodopirellula</taxon>
    </lineage>
</organism>
<reference evidence="1 2" key="1">
    <citation type="submission" date="2019-02" db="EMBL/GenBank/DDBJ databases">
        <title>Deep-cultivation of Planctomycetes and their phenomic and genomic characterization uncovers novel biology.</title>
        <authorList>
            <person name="Wiegand S."/>
            <person name="Jogler M."/>
            <person name="Boedeker C."/>
            <person name="Pinto D."/>
            <person name="Vollmers J."/>
            <person name="Rivas-Marin E."/>
            <person name="Kohn T."/>
            <person name="Peeters S.H."/>
            <person name="Heuer A."/>
            <person name="Rast P."/>
            <person name="Oberbeckmann S."/>
            <person name="Bunk B."/>
            <person name="Jeske O."/>
            <person name="Meyerdierks A."/>
            <person name="Storesund J.E."/>
            <person name="Kallscheuer N."/>
            <person name="Luecker S."/>
            <person name="Lage O.M."/>
            <person name="Pohl T."/>
            <person name="Merkel B.J."/>
            <person name="Hornburger P."/>
            <person name="Mueller R.-W."/>
            <person name="Bruemmer F."/>
            <person name="Labrenz M."/>
            <person name="Spormann A.M."/>
            <person name="Op Den Camp H."/>
            <person name="Overmann J."/>
            <person name="Amann R."/>
            <person name="Jetten M.S.M."/>
            <person name="Mascher T."/>
            <person name="Medema M.H."/>
            <person name="Devos D.P."/>
            <person name="Kaster A.-K."/>
            <person name="Ovreas L."/>
            <person name="Rohde M."/>
            <person name="Galperin M.Y."/>
            <person name="Jogler C."/>
        </authorList>
    </citation>
    <scope>NUCLEOTIDE SEQUENCE [LARGE SCALE GENOMIC DNA]</scope>
    <source>
        <strain evidence="1 2">CA85</strain>
    </source>
</reference>
<keyword evidence="2" id="KW-1185">Reference proteome</keyword>
<gene>
    <name evidence="1" type="ORF">CA85_41220</name>
</gene>
<name>A0A5C5X151_9BACT</name>
<accession>A0A5C5X151</accession>
<dbReference type="RefSeq" id="WP_146392989.1">
    <property type="nucleotide sequence ID" value="NZ_SJPK01000012.1"/>
</dbReference>
<evidence type="ECO:0000313" key="1">
    <source>
        <dbReference type="EMBL" id="TWT56588.1"/>
    </source>
</evidence>
<evidence type="ECO:0000313" key="2">
    <source>
        <dbReference type="Proteomes" id="UP000318053"/>
    </source>
</evidence>
<dbReference type="AlphaFoldDB" id="A0A5C5X151"/>